<dbReference type="AlphaFoldDB" id="A0A975BYN9"/>
<dbReference type="PANTHER" id="PTHR38593">
    <property type="entry name" value="BLR2558 PROTEIN"/>
    <property type="match status" value="1"/>
</dbReference>
<dbReference type="InterPro" id="IPR025419">
    <property type="entry name" value="DUF4142"/>
</dbReference>
<accession>A0A975BYN9</accession>
<name>A0A975BYN9_9CAUL</name>
<gene>
    <name evidence="2" type="ORF">IFJ75_13340</name>
</gene>
<keyword evidence="3" id="KW-1185">Reference proteome</keyword>
<feature type="domain" description="DUF4142" evidence="1">
    <location>
        <begin position="73"/>
        <end position="208"/>
    </location>
</feature>
<proteinExistence type="predicted"/>
<evidence type="ECO:0000313" key="2">
    <source>
        <dbReference type="EMBL" id="QTC90258.1"/>
    </source>
</evidence>
<protein>
    <submittedName>
        <fullName evidence="2">DUF4142 domain-containing protein</fullName>
    </submittedName>
</protein>
<dbReference type="Pfam" id="PF13628">
    <property type="entry name" value="DUF4142"/>
    <property type="match status" value="1"/>
</dbReference>
<reference evidence="2" key="1">
    <citation type="submission" date="2020-09" db="EMBL/GenBank/DDBJ databases">
        <title>Brevundimonas sp. LVF2 isolated from a puddle in Goettingen, Germany.</title>
        <authorList>
            <person name="Friedrich I."/>
            <person name="Klassen A."/>
            <person name="Hannes N."/>
            <person name="Schneider D."/>
            <person name="Hertel R."/>
            <person name="Daniel R."/>
        </authorList>
    </citation>
    <scope>NUCLEOTIDE SEQUENCE</scope>
    <source>
        <strain evidence="2">LVF2</strain>
    </source>
</reference>
<dbReference type="InterPro" id="IPR012347">
    <property type="entry name" value="Ferritin-like"/>
</dbReference>
<dbReference type="PANTHER" id="PTHR38593:SF1">
    <property type="entry name" value="BLR2558 PROTEIN"/>
    <property type="match status" value="1"/>
</dbReference>
<evidence type="ECO:0000259" key="1">
    <source>
        <dbReference type="Pfam" id="PF13628"/>
    </source>
</evidence>
<dbReference type="KEGG" id="bgoe:IFJ75_13340"/>
<dbReference type="EMBL" id="CP062222">
    <property type="protein sequence ID" value="QTC90258.1"/>
    <property type="molecule type" value="Genomic_DNA"/>
</dbReference>
<dbReference type="Proteomes" id="UP000663918">
    <property type="component" value="Chromosome"/>
</dbReference>
<organism evidence="2 3">
    <name type="scientific">Brevundimonas goettingensis</name>
    <dbReference type="NCBI Taxonomy" id="2774190"/>
    <lineage>
        <taxon>Bacteria</taxon>
        <taxon>Pseudomonadati</taxon>
        <taxon>Pseudomonadota</taxon>
        <taxon>Alphaproteobacteria</taxon>
        <taxon>Caulobacterales</taxon>
        <taxon>Caulobacteraceae</taxon>
        <taxon>Brevundimonas</taxon>
    </lineage>
</organism>
<sequence length="217" mass="22485">MCNRCRSTALAAQRETVMINKSILVAGAAVLALAACNRETGGAPDQQNQAANAVQDHAAGVVGTVAAPAGAATDEGFVTNAAIGGMYEVQAGQIAAQRSTNPKIKALGAKMVADHGKAGDELKPIAAAANLAIPTALDQRHQGLIDNLRGATDQDFDRVYLQQQEAAHNETAMLLTDYGRVGANAGLKGWAAKTLPVVEMHKHMVDELDEANADAAH</sequence>
<dbReference type="Gene3D" id="1.20.1260.10">
    <property type="match status" value="1"/>
</dbReference>
<dbReference type="RefSeq" id="WP_207868680.1">
    <property type="nucleotide sequence ID" value="NZ_CP062222.1"/>
</dbReference>
<evidence type="ECO:0000313" key="3">
    <source>
        <dbReference type="Proteomes" id="UP000663918"/>
    </source>
</evidence>